<feature type="region of interest" description="Disordered" evidence="1">
    <location>
        <begin position="51"/>
        <end position="73"/>
    </location>
</feature>
<keyword evidence="2" id="KW-1133">Transmembrane helix</keyword>
<keyword evidence="4" id="KW-1185">Reference proteome</keyword>
<keyword evidence="2" id="KW-0812">Transmembrane</keyword>
<keyword evidence="2" id="KW-0472">Membrane</keyword>
<evidence type="ECO:0000256" key="1">
    <source>
        <dbReference type="SAM" id="MobiDB-lite"/>
    </source>
</evidence>
<sequence>MRFLREIVALKCDRRGVTMLEYGLIAALVAVVAVTALTTLGKNLGNTFNSVASQLPTTDSTTGTSQNGGVSAQ</sequence>
<protein>
    <submittedName>
        <fullName evidence="3">Flp family type IVb pilin</fullName>
    </submittedName>
</protein>
<proteinExistence type="predicted"/>
<dbReference type="AlphaFoldDB" id="A0A7W4IT43"/>
<evidence type="ECO:0000313" key="4">
    <source>
        <dbReference type="Proteomes" id="UP000559860"/>
    </source>
</evidence>
<name>A0A7W4IT43_9PROT</name>
<comment type="caution">
    <text evidence="3">The sequence shown here is derived from an EMBL/GenBank/DDBJ whole genome shotgun (WGS) entry which is preliminary data.</text>
</comment>
<gene>
    <name evidence="3" type="ORF">HLH36_09150</name>
</gene>
<reference evidence="3 4" key="1">
    <citation type="submission" date="2020-04" db="EMBL/GenBank/DDBJ databases">
        <title>Description of novel Gluconacetobacter.</title>
        <authorList>
            <person name="Sombolestani A."/>
        </authorList>
    </citation>
    <scope>NUCLEOTIDE SEQUENCE [LARGE SCALE GENOMIC DNA]</scope>
    <source>
        <strain evidence="3 4">LMG 27801</strain>
    </source>
</reference>
<dbReference type="EMBL" id="JABEQD010000005">
    <property type="protein sequence ID" value="MBB2168514.1"/>
    <property type="molecule type" value="Genomic_DNA"/>
</dbReference>
<dbReference type="Pfam" id="PF04964">
    <property type="entry name" value="Flp_Fap"/>
    <property type="match status" value="1"/>
</dbReference>
<evidence type="ECO:0000313" key="3">
    <source>
        <dbReference type="EMBL" id="MBB2168514.1"/>
    </source>
</evidence>
<evidence type="ECO:0000256" key="2">
    <source>
        <dbReference type="SAM" id="Phobius"/>
    </source>
</evidence>
<feature type="transmembrane region" description="Helical" evidence="2">
    <location>
        <begin position="20"/>
        <end position="40"/>
    </location>
</feature>
<organism evidence="3 4">
    <name type="scientific">Gluconacetobacter aggeris</name>
    <dbReference type="NCBI Taxonomy" id="1286186"/>
    <lineage>
        <taxon>Bacteria</taxon>
        <taxon>Pseudomonadati</taxon>
        <taxon>Pseudomonadota</taxon>
        <taxon>Alphaproteobacteria</taxon>
        <taxon>Acetobacterales</taxon>
        <taxon>Acetobacteraceae</taxon>
        <taxon>Gluconacetobacter</taxon>
    </lineage>
</organism>
<accession>A0A7W4IT43</accession>
<dbReference type="InterPro" id="IPR007047">
    <property type="entry name" value="Flp_Fap"/>
</dbReference>
<dbReference type="Proteomes" id="UP000559860">
    <property type="component" value="Unassembled WGS sequence"/>
</dbReference>
<dbReference type="RefSeq" id="WP_182986090.1">
    <property type="nucleotide sequence ID" value="NZ_JABEQD010000005.1"/>
</dbReference>